<reference evidence="3" key="1">
    <citation type="submission" date="2014-11" db="EMBL/GenBank/DDBJ databases">
        <authorList>
            <person name="Otto D Thomas"/>
            <person name="Naeem Raeece"/>
        </authorList>
    </citation>
    <scope>NUCLEOTIDE SEQUENCE</scope>
</reference>
<evidence type="ECO:0000313" key="3">
    <source>
        <dbReference type="EMBL" id="CEM37654.1"/>
    </source>
</evidence>
<keyword evidence="1" id="KW-0812">Transmembrane</keyword>
<dbReference type="PhylomeDB" id="A0A0G4H2F2"/>
<proteinExistence type="predicted"/>
<accession>A0A0G4H2F2</accession>
<evidence type="ECO:0000256" key="1">
    <source>
        <dbReference type="SAM" id="Phobius"/>
    </source>
</evidence>
<dbReference type="InterPro" id="IPR049625">
    <property type="entry name" value="Glyco_transf_61_cat"/>
</dbReference>
<dbReference type="EMBL" id="CDMZ01001793">
    <property type="protein sequence ID" value="CEM37654.1"/>
    <property type="molecule type" value="Genomic_DNA"/>
</dbReference>
<sequence>MKVGRYNLIASAFCLAAVALLGIGMTIRRTRSIRLNSSGEAFKANWSAQQSEFENLCGLNSVGNPGDDSVWCCQELDAESHACWLHNVCINAPKRKVFLMGNGPLPSVRATLRASGDKGSEVKWERRGEVLPSLFASAPSCEAGHWFWLQPYAETNFGHALNDDVFSAFSLLRLFNRTSVASELNVVSAVPEDRDWGMHASVNQWKLMTSGRVVGYDELGSDLLCVENLYVGNSRLGYAQGYEGAGVDEPSERMAISSRGAGSGDGGVSLKVSAPPSEVPVLCKEQHTLWCAELSAFRRHVMKHTGAGRDRSGPLPLMILFVDKGKGEHHRGVENFQETMDAVARTFPTALIEHVPSWDRVSLERQVSLVSRADVMVVISGSDSMTAVWLHQLSELIIICRPEGVGMEACKFDCGNEARIWYREYRSETKTLQCTCTDELEDESCGKDELQCWIDPKRPADIEAAIRLSVDRMVMRVHSAVGRLLERKRVTPESARSIGKSNCSARKPER</sequence>
<keyword evidence="1" id="KW-0472">Membrane</keyword>
<dbReference type="AlphaFoldDB" id="A0A0G4H2F2"/>
<organism evidence="3">
    <name type="scientific">Chromera velia CCMP2878</name>
    <dbReference type="NCBI Taxonomy" id="1169474"/>
    <lineage>
        <taxon>Eukaryota</taxon>
        <taxon>Sar</taxon>
        <taxon>Alveolata</taxon>
        <taxon>Colpodellida</taxon>
        <taxon>Chromeraceae</taxon>
        <taxon>Chromera</taxon>
    </lineage>
</organism>
<keyword evidence="1" id="KW-1133">Transmembrane helix</keyword>
<feature type="domain" description="Glycosyltransferase 61 catalytic" evidence="2">
    <location>
        <begin position="314"/>
        <end position="392"/>
    </location>
</feature>
<feature type="transmembrane region" description="Helical" evidence="1">
    <location>
        <begin position="6"/>
        <end position="27"/>
    </location>
</feature>
<dbReference type="VEuPathDB" id="CryptoDB:Cvel_24370"/>
<gene>
    <name evidence="3" type="ORF">Cvel_24370</name>
</gene>
<protein>
    <recommendedName>
        <fullName evidence="2">Glycosyltransferase 61 catalytic domain-containing protein</fullName>
    </recommendedName>
</protein>
<dbReference type="Pfam" id="PF04577">
    <property type="entry name" value="Glyco_transf_61"/>
    <property type="match status" value="1"/>
</dbReference>
<dbReference type="GO" id="GO:0016757">
    <property type="term" value="F:glycosyltransferase activity"/>
    <property type="evidence" value="ECO:0007669"/>
    <property type="project" value="InterPro"/>
</dbReference>
<name>A0A0G4H2F2_9ALVE</name>
<evidence type="ECO:0000259" key="2">
    <source>
        <dbReference type="Pfam" id="PF04577"/>
    </source>
</evidence>